<protein>
    <submittedName>
        <fullName evidence="3">Glycosyl transferase, group 1 family protein</fullName>
    </submittedName>
</protein>
<dbReference type="Pfam" id="PF13439">
    <property type="entry name" value="Glyco_transf_4"/>
    <property type="match status" value="1"/>
</dbReference>
<dbReference type="Pfam" id="PF00534">
    <property type="entry name" value="Glycos_transf_1"/>
    <property type="match status" value="1"/>
</dbReference>
<dbReference type="GO" id="GO:0016757">
    <property type="term" value="F:glycosyltransferase activity"/>
    <property type="evidence" value="ECO:0007669"/>
    <property type="project" value="InterPro"/>
</dbReference>
<dbReference type="PANTHER" id="PTHR45947">
    <property type="entry name" value="SULFOQUINOVOSYL TRANSFERASE SQD2"/>
    <property type="match status" value="1"/>
</dbReference>
<feature type="domain" description="Glycosyl transferase family 1" evidence="1">
    <location>
        <begin position="184"/>
        <end position="346"/>
    </location>
</feature>
<dbReference type="STRING" id="1189612.A33Q_3712"/>
<dbReference type="InterPro" id="IPR050194">
    <property type="entry name" value="Glycosyltransferase_grp1"/>
</dbReference>
<dbReference type="InterPro" id="IPR001296">
    <property type="entry name" value="Glyco_trans_1"/>
</dbReference>
<organism evidence="3 4">
    <name type="scientific">Indibacter alkaliphilus (strain CCUG 57479 / KCTC 22604 / LW1)</name>
    <dbReference type="NCBI Taxonomy" id="1189612"/>
    <lineage>
        <taxon>Bacteria</taxon>
        <taxon>Pseudomonadati</taxon>
        <taxon>Bacteroidota</taxon>
        <taxon>Cytophagia</taxon>
        <taxon>Cytophagales</taxon>
        <taxon>Cyclobacteriaceae</taxon>
    </lineage>
</organism>
<sequence>MSEKIRILHCIETISSGGVERLRLSFARNLDYNKYELKIACTQAKGQILKEFKTLGVEIIEVGNFKHPFQLKNYNILLKHIKSYQPHIIHGAVFEGNSMATVGKIFGKVPVAILEETSEPRFRSKKANFLLKCYANFADIFVGISPAVVTYLKSTLNLSSSKVILLSNGVEVPEAVRSETLSKLKDSLGINSDDIVIGAVGRVYDKVKRFSDIIEAIHLLGNPKLKFLLIGNGPDLEYLKSLTHKYSLEGQVLFLDYQADPNPYYCLMDIFCLPSLQEGFGLVVVEAMLHNLPVIATKVGGLKNIVDDGKSGYLVNPQSSIELASKLNYLIQNPDLRDQMGRVGYQRAIENFTIDTYTSNLLQLYHEKLTKKATHN</sequence>
<dbReference type="Proteomes" id="UP000006073">
    <property type="component" value="Unassembled WGS sequence"/>
</dbReference>
<dbReference type="RefSeq" id="WP_009033636.1">
    <property type="nucleotide sequence ID" value="NZ_ALWO02000045.1"/>
</dbReference>
<keyword evidence="4" id="KW-1185">Reference proteome</keyword>
<dbReference type="PANTHER" id="PTHR45947:SF3">
    <property type="entry name" value="SULFOQUINOVOSYL TRANSFERASE SQD2"/>
    <property type="match status" value="1"/>
</dbReference>
<proteinExistence type="predicted"/>
<feature type="domain" description="Glycosyltransferase subfamily 4-like N-terminal" evidence="2">
    <location>
        <begin position="17"/>
        <end position="171"/>
    </location>
</feature>
<evidence type="ECO:0000259" key="2">
    <source>
        <dbReference type="Pfam" id="PF13439"/>
    </source>
</evidence>
<evidence type="ECO:0000313" key="3">
    <source>
        <dbReference type="EMBL" id="EOZ93766.1"/>
    </source>
</evidence>
<dbReference type="EMBL" id="ALWO02000045">
    <property type="protein sequence ID" value="EOZ93766.1"/>
    <property type="molecule type" value="Genomic_DNA"/>
</dbReference>
<dbReference type="eggNOG" id="COG0438">
    <property type="taxonomic scope" value="Bacteria"/>
</dbReference>
<dbReference type="SUPFAM" id="SSF53756">
    <property type="entry name" value="UDP-Glycosyltransferase/glycogen phosphorylase"/>
    <property type="match status" value="1"/>
</dbReference>
<dbReference type="AlphaFoldDB" id="S2DP70"/>
<name>S2DP70_INDAL</name>
<accession>S2DP70</accession>
<reference evidence="3 4" key="1">
    <citation type="journal article" date="2013" name="Genome Announc.">
        <title>Draft Genome Sequence of Indibacter alkaliphilus Strain LW1T, Isolated from Lonar Lake, a Haloalkaline Lake in the Buldana District of Maharashtra, India.</title>
        <authorList>
            <person name="Singh A."/>
            <person name="Kumar Jangir P."/>
            <person name="Sharma R."/>
            <person name="Singh A."/>
            <person name="Kumar Pinnaka A."/>
            <person name="Shivaji S."/>
        </authorList>
    </citation>
    <scope>NUCLEOTIDE SEQUENCE [LARGE SCALE GENOMIC DNA]</scope>
    <source>
        <strain evidence="4">CCUG 57479 / KCTC 22604 / LW1</strain>
    </source>
</reference>
<comment type="caution">
    <text evidence="3">The sequence shown here is derived from an EMBL/GenBank/DDBJ whole genome shotgun (WGS) entry which is preliminary data.</text>
</comment>
<evidence type="ECO:0000259" key="1">
    <source>
        <dbReference type="Pfam" id="PF00534"/>
    </source>
</evidence>
<keyword evidence="3" id="KW-0808">Transferase</keyword>
<evidence type="ECO:0000313" key="4">
    <source>
        <dbReference type="Proteomes" id="UP000006073"/>
    </source>
</evidence>
<dbReference type="OrthoDB" id="7560678at2"/>
<dbReference type="InterPro" id="IPR028098">
    <property type="entry name" value="Glyco_trans_4-like_N"/>
</dbReference>
<dbReference type="Gene3D" id="3.40.50.2000">
    <property type="entry name" value="Glycogen Phosphorylase B"/>
    <property type="match status" value="2"/>
</dbReference>
<gene>
    <name evidence="3" type="ORF">A33Q_3712</name>
</gene>